<dbReference type="PRINTS" id="PR01790">
    <property type="entry name" value="SMP30FAMILY"/>
</dbReference>
<dbReference type="PANTHER" id="PTHR10907">
    <property type="entry name" value="REGUCALCIN"/>
    <property type="match status" value="1"/>
</dbReference>
<comment type="similarity">
    <text evidence="1">Belongs to the SMP-30/CGR1 family.</text>
</comment>
<feature type="binding site" evidence="3">
    <location>
        <position position="107"/>
    </location>
    <ligand>
        <name>substrate</name>
    </ligand>
</feature>
<dbReference type="Proteomes" id="UP000186110">
    <property type="component" value="Chromosome"/>
</dbReference>
<evidence type="ECO:0000313" key="5">
    <source>
        <dbReference type="EMBL" id="APW44839.1"/>
    </source>
</evidence>
<dbReference type="GO" id="GO:0005509">
    <property type="term" value="F:calcium ion binding"/>
    <property type="evidence" value="ECO:0007669"/>
    <property type="project" value="TreeGrafter"/>
</dbReference>
<dbReference type="InterPro" id="IPR011042">
    <property type="entry name" value="6-blade_b-propeller_TolB-like"/>
</dbReference>
<dbReference type="Gene3D" id="2.120.10.30">
    <property type="entry name" value="TolB, C-terminal domain"/>
    <property type="match status" value="1"/>
</dbReference>
<dbReference type="GO" id="GO:0019853">
    <property type="term" value="P:L-ascorbic acid biosynthetic process"/>
    <property type="evidence" value="ECO:0007669"/>
    <property type="project" value="TreeGrafter"/>
</dbReference>
<proteinExistence type="inferred from homology"/>
<dbReference type="eggNOG" id="COG3386">
    <property type="taxonomic scope" value="Bacteria"/>
</dbReference>
<evidence type="ECO:0000256" key="2">
    <source>
        <dbReference type="PIRSR" id="PIRSR605511-1"/>
    </source>
</evidence>
<keyword evidence="3" id="KW-0479">Metal-binding</keyword>
<name>A0A1P8KFR7_9BURK</name>
<dbReference type="PANTHER" id="PTHR10907:SF47">
    <property type="entry name" value="REGUCALCIN"/>
    <property type="match status" value="1"/>
</dbReference>
<evidence type="ECO:0000313" key="6">
    <source>
        <dbReference type="Proteomes" id="UP000186110"/>
    </source>
</evidence>
<gene>
    <name evidence="5" type="ORF">RS694_11695</name>
</gene>
<feature type="active site" description="Proton donor/acceptor" evidence="2">
    <location>
        <position position="205"/>
    </location>
</feature>
<feature type="binding site" evidence="3">
    <location>
        <position position="23"/>
    </location>
    <ligand>
        <name>a divalent metal cation</name>
        <dbReference type="ChEBI" id="CHEBI:60240"/>
    </ligand>
</feature>
<evidence type="ECO:0000256" key="1">
    <source>
        <dbReference type="ARBA" id="ARBA00008853"/>
    </source>
</evidence>
<protein>
    <recommendedName>
        <fullName evidence="4">SMP-30/Gluconolactonase/LRE-like region domain-containing protein</fullName>
    </recommendedName>
</protein>
<dbReference type="Pfam" id="PF08450">
    <property type="entry name" value="SGL"/>
    <property type="match status" value="1"/>
</dbReference>
<reference evidence="5 6" key="1">
    <citation type="submission" date="2017-01" db="EMBL/GenBank/DDBJ databases">
        <authorList>
            <person name="Mah S.A."/>
            <person name="Swanson W.J."/>
            <person name="Moy G.W."/>
            <person name="Vacquier V.D."/>
        </authorList>
    </citation>
    <scope>NUCLEOTIDE SEQUENCE [LARGE SCALE GENOMIC DNA]</scope>
    <source>
        <strain evidence="5 6">DSM 22694</strain>
    </source>
</reference>
<keyword evidence="6" id="KW-1185">Reference proteome</keyword>
<comment type="cofactor">
    <cofactor evidence="3">
        <name>Zn(2+)</name>
        <dbReference type="ChEBI" id="CHEBI:29105"/>
    </cofactor>
    <text evidence="3">Binds 1 divalent metal cation per subunit.</text>
</comment>
<dbReference type="InterPro" id="IPR013658">
    <property type="entry name" value="SGL"/>
</dbReference>
<dbReference type="AlphaFoldDB" id="A0A1P8KFR7"/>
<evidence type="ECO:0000256" key="3">
    <source>
        <dbReference type="PIRSR" id="PIRSR605511-2"/>
    </source>
</evidence>
<keyword evidence="3" id="KW-0862">Zinc</keyword>
<feature type="binding site" evidence="3">
    <location>
        <position position="155"/>
    </location>
    <ligand>
        <name>a divalent metal cation</name>
        <dbReference type="ChEBI" id="CHEBI:60240"/>
    </ligand>
</feature>
<dbReference type="KEGG" id="rsb:RS694_11695"/>
<organism evidence="5 6">
    <name type="scientific">Rhodoferax saidenbachensis</name>
    <dbReference type="NCBI Taxonomy" id="1484693"/>
    <lineage>
        <taxon>Bacteria</taxon>
        <taxon>Pseudomonadati</taxon>
        <taxon>Pseudomonadota</taxon>
        <taxon>Betaproteobacteria</taxon>
        <taxon>Burkholderiales</taxon>
        <taxon>Comamonadaceae</taxon>
        <taxon>Rhodoferax</taxon>
    </lineage>
</organism>
<evidence type="ECO:0000259" key="4">
    <source>
        <dbReference type="Pfam" id="PF08450"/>
    </source>
</evidence>
<sequence>MPGKEAQAAGWTCVASGQALLGETPLWCEHTQSLLWLDIDQARLHRLHLATGRRDDYAFDAEFVGCLALRTPGQVMLALDLALHLFDLGTGELTFLAQIEPVGSGTRLNDGRCDNQGRFWVTTMDNQLARPVGSVYRVDSSGHVERMFGDVVVGNTISFAPDVRTMYFSDTRGFVTYAFDVDPVAGALSQRRVFADYRDTRERPDGACVDAEGGIWIAMFGGACIRRYLPDGTLEREIPVPASNPTCMCFGGPDWRTLYVTTARKFLSPEQLAQQPLAGSVLAMQVDIPGLPERRFGR</sequence>
<dbReference type="STRING" id="1484693.RS694_11695"/>
<dbReference type="SUPFAM" id="SSF63829">
    <property type="entry name" value="Calcium-dependent phosphotriesterase"/>
    <property type="match status" value="1"/>
</dbReference>
<feature type="binding site" evidence="3">
    <location>
        <position position="205"/>
    </location>
    <ligand>
        <name>a divalent metal cation</name>
        <dbReference type="ChEBI" id="CHEBI:60240"/>
    </ligand>
</feature>
<dbReference type="EMBL" id="CP019239">
    <property type="protein sequence ID" value="APW44839.1"/>
    <property type="molecule type" value="Genomic_DNA"/>
</dbReference>
<feature type="binding site" evidence="3">
    <location>
        <position position="109"/>
    </location>
    <ligand>
        <name>substrate</name>
    </ligand>
</feature>
<dbReference type="GO" id="GO:0004341">
    <property type="term" value="F:gluconolactonase activity"/>
    <property type="evidence" value="ECO:0007669"/>
    <property type="project" value="TreeGrafter"/>
</dbReference>
<dbReference type="InterPro" id="IPR005511">
    <property type="entry name" value="SMP-30"/>
</dbReference>
<feature type="domain" description="SMP-30/Gluconolactonase/LRE-like region" evidence="4">
    <location>
        <begin position="21"/>
        <end position="264"/>
    </location>
</feature>
<accession>A0A1P8KFR7</accession>